<dbReference type="GO" id="GO:0016853">
    <property type="term" value="F:isomerase activity"/>
    <property type="evidence" value="ECO:0007669"/>
    <property type="project" value="UniProtKB-KW"/>
</dbReference>
<dbReference type="PANTHER" id="PTHR12110">
    <property type="entry name" value="HYDROXYPYRUVATE ISOMERASE"/>
    <property type="match status" value="1"/>
</dbReference>
<evidence type="ECO:0000313" key="3">
    <source>
        <dbReference type="Proteomes" id="UP001580346"/>
    </source>
</evidence>
<organism evidence="2 3">
    <name type="scientific">Paenibacillus enshidis</name>
    <dbReference type="NCBI Taxonomy" id="1458439"/>
    <lineage>
        <taxon>Bacteria</taxon>
        <taxon>Bacillati</taxon>
        <taxon>Bacillota</taxon>
        <taxon>Bacilli</taxon>
        <taxon>Bacillales</taxon>
        <taxon>Paenibacillaceae</taxon>
        <taxon>Paenibacillus</taxon>
    </lineage>
</organism>
<dbReference type="EMBL" id="JBHHMI010000008">
    <property type="protein sequence ID" value="MFB5267450.1"/>
    <property type="molecule type" value="Genomic_DNA"/>
</dbReference>
<dbReference type="PANTHER" id="PTHR12110:SF41">
    <property type="entry name" value="INOSOSE DEHYDRATASE"/>
    <property type="match status" value="1"/>
</dbReference>
<keyword evidence="2" id="KW-0413">Isomerase</keyword>
<reference evidence="2 3" key="1">
    <citation type="submission" date="2024-09" db="EMBL/GenBank/DDBJ databases">
        <title>Paenibacillus zeirhizospherea sp. nov., isolated from surface of the maize (Zea mays) roots in a horticulture field, Hungary.</title>
        <authorList>
            <person name="Marton D."/>
            <person name="Farkas M."/>
            <person name="Bedics A."/>
            <person name="Toth E."/>
            <person name="Tancsics A."/>
            <person name="Boka K."/>
            <person name="Maroti G."/>
            <person name="Kriszt B."/>
            <person name="Cserhati M."/>
        </authorList>
    </citation>
    <scope>NUCLEOTIDE SEQUENCE [LARGE SCALE GENOMIC DNA]</scope>
    <source>
        <strain evidence="2 3">KCTC 33519</strain>
    </source>
</reference>
<proteinExistence type="predicted"/>
<dbReference type="Pfam" id="PF01261">
    <property type="entry name" value="AP_endonuc_2"/>
    <property type="match status" value="1"/>
</dbReference>
<evidence type="ECO:0000259" key="1">
    <source>
        <dbReference type="Pfam" id="PF01261"/>
    </source>
</evidence>
<sequence>MKLSVFTVATPDLTPEQLADAAREAGLDGVEWRYREVPPDAADEQPSYWRNNRCSIDPQLTSEELLKLREVTASRGLKVAGLMPYLQVGDLEAAEQAFHAASQLGADMIRVGVAGYDGKMPYPRLYEETVRYLKEAEVLAKRYGIKGLVETHHRTIAPSASLAYRLVSGCNPDYIGVLYDPGNMVYEGYEPFQLGMELLGPYLAHVHIKNAAWKQEGRRVDGTARWLAGWSPLEEGMIDYAEVLQALKAVHYEGYLGIEDFSGQYESRQLLKAFADFVRERM</sequence>
<dbReference type="InterPro" id="IPR036237">
    <property type="entry name" value="Xyl_isomerase-like_sf"/>
</dbReference>
<dbReference type="Proteomes" id="UP001580346">
    <property type="component" value="Unassembled WGS sequence"/>
</dbReference>
<comment type="caution">
    <text evidence="2">The sequence shown here is derived from an EMBL/GenBank/DDBJ whole genome shotgun (WGS) entry which is preliminary data.</text>
</comment>
<keyword evidence="3" id="KW-1185">Reference proteome</keyword>
<name>A0ABV5ATC0_9BACL</name>
<dbReference type="Gene3D" id="3.20.20.150">
    <property type="entry name" value="Divalent-metal-dependent TIM barrel enzymes"/>
    <property type="match status" value="1"/>
</dbReference>
<dbReference type="RefSeq" id="WP_375355440.1">
    <property type="nucleotide sequence ID" value="NZ_JBHHMI010000008.1"/>
</dbReference>
<feature type="domain" description="Xylose isomerase-like TIM barrel" evidence="1">
    <location>
        <begin position="20"/>
        <end position="276"/>
    </location>
</feature>
<dbReference type="InterPro" id="IPR050312">
    <property type="entry name" value="IolE/XylAMocC-like"/>
</dbReference>
<gene>
    <name evidence="2" type="ORF">ACE41H_11745</name>
</gene>
<protein>
    <submittedName>
        <fullName evidence="2">Sugar phosphate isomerase/epimerase family protein</fullName>
    </submittedName>
</protein>
<evidence type="ECO:0000313" key="2">
    <source>
        <dbReference type="EMBL" id="MFB5267450.1"/>
    </source>
</evidence>
<dbReference type="SUPFAM" id="SSF51658">
    <property type="entry name" value="Xylose isomerase-like"/>
    <property type="match status" value="1"/>
</dbReference>
<dbReference type="InterPro" id="IPR013022">
    <property type="entry name" value="Xyl_isomerase-like_TIM-brl"/>
</dbReference>
<accession>A0ABV5ATC0</accession>